<feature type="compositionally biased region" description="Basic and acidic residues" evidence="1">
    <location>
        <begin position="215"/>
        <end position="232"/>
    </location>
</feature>
<dbReference type="GO" id="GO:0005975">
    <property type="term" value="P:carbohydrate metabolic process"/>
    <property type="evidence" value="ECO:0007669"/>
    <property type="project" value="InterPro"/>
</dbReference>
<feature type="compositionally biased region" description="Polar residues" evidence="1">
    <location>
        <begin position="187"/>
        <end position="210"/>
    </location>
</feature>
<proteinExistence type="predicted"/>
<protein>
    <recommendedName>
        <fullName evidence="2">GH18 domain-containing protein</fullName>
    </recommendedName>
</protein>
<feature type="region of interest" description="Disordered" evidence="1">
    <location>
        <begin position="72"/>
        <end position="95"/>
    </location>
</feature>
<comment type="caution">
    <text evidence="3">The sequence shown here is derived from an EMBL/GenBank/DDBJ whole genome shotgun (WGS) entry which is preliminary data.</text>
</comment>
<dbReference type="AlphaFoldDB" id="A0A9D4SVZ1"/>
<feature type="region of interest" description="Disordered" evidence="1">
    <location>
        <begin position="116"/>
        <end position="175"/>
    </location>
</feature>
<dbReference type="PROSITE" id="PS51910">
    <property type="entry name" value="GH18_2"/>
    <property type="match status" value="1"/>
</dbReference>
<feature type="compositionally biased region" description="Low complexity" evidence="1">
    <location>
        <begin position="156"/>
        <end position="169"/>
    </location>
</feature>
<feature type="domain" description="GH18" evidence="2">
    <location>
        <begin position="389"/>
        <end position="520"/>
    </location>
</feature>
<reference evidence="3" key="2">
    <citation type="submission" date="2021-09" db="EMBL/GenBank/DDBJ databases">
        <authorList>
            <person name="Jia N."/>
            <person name="Wang J."/>
            <person name="Shi W."/>
            <person name="Du L."/>
            <person name="Sun Y."/>
            <person name="Zhan W."/>
            <person name="Jiang J."/>
            <person name="Wang Q."/>
            <person name="Zhang B."/>
            <person name="Ji P."/>
            <person name="Sakyi L.B."/>
            <person name="Cui X."/>
            <person name="Yuan T."/>
            <person name="Jiang B."/>
            <person name="Yang W."/>
            <person name="Lam T.T.-Y."/>
            <person name="Chang Q."/>
            <person name="Ding S."/>
            <person name="Wang X."/>
            <person name="Zhu J."/>
            <person name="Ruan X."/>
            <person name="Zhao L."/>
            <person name="Wei J."/>
            <person name="Que T."/>
            <person name="Du C."/>
            <person name="Cheng J."/>
            <person name="Dai P."/>
            <person name="Han X."/>
            <person name="Huang E."/>
            <person name="Gao Y."/>
            <person name="Liu J."/>
            <person name="Shao H."/>
            <person name="Ye R."/>
            <person name="Li L."/>
            <person name="Wei W."/>
            <person name="Wang X."/>
            <person name="Wang C."/>
            <person name="Huo Q."/>
            <person name="Li W."/>
            <person name="Guo W."/>
            <person name="Chen H."/>
            <person name="Chen S."/>
            <person name="Zhou L."/>
            <person name="Zhou L."/>
            <person name="Ni X."/>
            <person name="Tian J."/>
            <person name="Zhou Y."/>
            <person name="Sheng Y."/>
            <person name="Liu T."/>
            <person name="Pan Y."/>
            <person name="Xia L."/>
            <person name="Li J."/>
            <person name="Zhao F."/>
            <person name="Cao W."/>
        </authorList>
    </citation>
    <scope>NUCLEOTIDE SEQUENCE</scope>
    <source>
        <strain evidence="3">Rsan-2018</strain>
        <tissue evidence="3">Larvae</tissue>
    </source>
</reference>
<dbReference type="Gene3D" id="3.20.20.80">
    <property type="entry name" value="Glycosidases"/>
    <property type="match status" value="1"/>
</dbReference>
<reference evidence="3" key="1">
    <citation type="journal article" date="2020" name="Cell">
        <title>Large-Scale Comparative Analyses of Tick Genomes Elucidate Their Genetic Diversity and Vector Capacities.</title>
        <authorList>
            <consortium name="Tick Genome and Microbiome Consortium (TIGMIC)"/>
            <person name="Jia N."/>
            <person name="Wang J."/>
            <person name="Shi W."/>
            <person name="Du L."/>
            <person name="Sun Y."/>
            <person name="Zhan W."/>
            <person name="Jiang J.F."/>
            <person name="Wang Q."/>
            <person name="Zhang B."/>
            <person name="Ji P."/>
            <person name="Bell-Sakyi L."/>
            <person name="Cui X.M."/>
            <person name="Yuan T.T."/>
            <person name="Jiang B.G."/>
            <person name="Yang W.F."/>
            <person name="Lam T.T."/>
            <person name="Chang Q.C."/>
            <person name="Ding S.J."/>
            <person name="Wang X.J."/>
            <person name="Zhu J.G."/>
            <person name="Ruan X.D."/>
            <person name="Zhao L."/>
            <person name="Wei J.T."/>
            <person name="Ye R.Z."/>
            <person name="Que T.C."/>
            <person name="Du C.H."/>
            <person name="Zhou Y.H."/>
            <person name="Cheng J.X."/>
            <person name="Dai P.F."/>
            <person name="Guo W.B."/>
            <person name="Han X.H."/>
            <person name="Huang E.J."/>
            <person name="Li L.F."/>
            <person name="Wei W."/>
            <person name="Gao Y.C."/>
            <person name="Liu J.Z."/>
            <person name="Shao H.Z."/>
            <person name="Wang X."/>
            <person name="Wang C.C."/>
            <person name="Yang T.C."/>
            <person name="Huo Q.B."/>
            <person name="Li W."/>
            <person name="Chen H.Y."/>
            <person name="Chen S.E."/>
            <person name="Zhou L.G."/>
            <person name="Ni X.B."/>
            <person name="Tian J.H."/>
            <person name="Sheng Y."/>
            <person name="Liu T."/>
            <person name="Pan Y.S."/>
            <person name="Xia L.Y."/>
            <person name="Li J."/>
            <person name="Zhao F."/>
            <person name="Cao W.C."/>
        </authorList>
    </citation>
    <scope>NUCLEOTIDE SEQUENCE</scope>
    <source>
        <strain evidence="3">Rsan-2018</strain>
    </source>
</reference>
<evidence type="ECO:0000256" key="1">
    <source>
        <dbReference type="SAM" id="MobiDB-lite"/>
    </source>
</evidence>
<evidence type="ECO:0000313" key="3">
    <source>
        <dbReference type="EMBL" id="KAH7951396.1"/>
    </source>
</evidence>
<keyword evidence="4" id="KW-1185">Reference proteome</keyword>
<feature type="region of interest" description="Disordered" evidence="1">
    <location>
        <begin position="187"/>
        <end position="244"/>
    </location>
</feature>
<evidence type="ECO:0000259" key="2">
    <source>
        <dbReference type="PROSITE" id="PS51910"/>
    </source>
</evidence>
<feature type="compositionally biased region" description="Low complexity" evidence="1">
    <location>
        <begin position="76"/>
        <end position="95"/>
    </location>
</feature>
<dbReference type="EMBL" id="JABSTV010001251">
    <property type="protein sequence ID" value="KAH7951396.1"/>
    <property type="molecule type" value="Genomic_DNA"/>
</dbReference>
<evidence type="ECO:0000313" key="4">
    <source>
        <dbReference type="Proteomes" id="UP000821837"/>
    </source>
</evidence>
<sequence>MALSKERERKQYLQVFLKQYTSEFACIVESRKGKHFAFCAVCGCDISVSHGGKTDVVAHVSSKKHFHELKRRQNVSTNANDANSTGASASATGADMFDTTRTLPDASRIANANTFWSSSSDASSPNATSGSAEEPIVSPPDARTASELSTAAGVFESTESSIETSQSSQVRPAFDPEEIVGVVPDSTDASTLEPTMSPTLSDVTAENNTHGGVVEQRDLVDVASESADKLTEEETSLSSTEIDSSTLSLLELDAGDQGNDSYSNESSPAVSDETFSATLTVTDSETMLFTEPISSDELFNDTLIIVDSENMSFTEPIASDEPLSAILTEMHSSSMSFTEPIISDEPSEATLIVTESSSMLLFEEITQAPGNGSEADMPDEKSLVCAITEDFSSYWLSFGFPFRYADVYPDHLCTHYIFSALVFNEFDETDFSLYPHNFYRLEKFIRMRKQSNVTFIVSFDGDDLLRRLMSQRSSENMQLFANNVHVFLRFYDFDGFDIYKIHFTGENVDVWTDLLKARQC</sequence>
<gene>
    <name evidence="3" type="ORF">HPB52_008472</name>
</gene>
<name>A0A9D4SVZ1_RHISA</name>
<dbReference type="VEuPathDB" id="VectorBase:RSAN_042932"/>
<dbReference type="InterPro" id="IPR001223">
    <property type="entry name" value="Glyco_hydro18_cat"/>
</dbReference>
<accession>A0A9D4SVZ1</accession>
<feature type="compositionally biased region" description="Low complexity" evidence="1">
    <location>
        <begin position="117"/>
        <end position="131"/>
    </location>
</feature>
<dbReference type="InterPro" id="IPR017853">
    <property type="entry name" value="GH"/>
</dbReference>
<dbReference type="SUPFAM" id="SSF51445">
    <property type="entry name" value="(Trans)glycosidases"/>
    <property type="match status" value="1"/>
</dbReference>
<organism evidence="3 4">
    <name type="scientific">Rhipicephalus sanguineus</name>
    <name type="common">Brown dog tick</name>
    <name type="synonym">Ixodes sanguineus</name>
    <dbReference type="NCBI Taxonomy" id="34632"/>
    <lineage>
        <taxon>Eukaryota</taxon>
        <taxon>Metazoa</taxon>
        <taxon>Ecdysozoa</taxon>
        <taxon>Arthropoda</taxon>
        <taxon>Chelicerata</taxon>
        <taxon>Arachnida</taxon>
        <taxon>Acari</taxon>
        <taxon>Parasitiformes</taxon>
        <taxon>Ixodida</taxon>
        <taxon>Ixodoidea</taxon>
        <taxon>Ixodidae</taxon>
        <taxon>Rhipicephalinae</taxon>
        <taxon>Rhipicephalus</taxon>
        <taxon>Rhipicephalus</taxon>
    </lineage>
</organism>
<dbReference type="Proteomes" id="UP000821837">
    <property type="component" value="Chromosome 5"/>
</dbReference>